<sequence length="201" mass="22604">MKPDFAHILSNLRHENSLSQKKAADELGVSQALLSHYENGVREPKLEFIIRACEYYGVTTDYILGRTAERTYDGVSLRCQGDCDRRNADAASLIIALLSEIGDAPLSQATARYMNYSIFVILSALRSSRRQYEPLFDASFKAAEADFIENARRVLEGGDVREKLSDALLREKYPKQYGAVLEMEEIIKKAVLSLKQTSENS</sequence>
<dbReference type="PANTHER" id="PTHR46558">
    <property type="entry name" value="TRACRIPTIONAL REGULATORY PROTEIN-RELATED-RELATED"/>
    <property type="match status" value="1"/>
</dbReference>
<dbReference type="InterPro" id="IPR001387">
    <property type="entry name" value="Cro/C1-type_HTH"/>
</dbReference>
<keyword evidence="1 3" id="KW-0238">DNA-binding</keyword>
<feature type="domain" description="HTH cro/C1-type" evidence="2">
    <location>
        <begin position="9"/>
        <end position="63"/>
    </location>
</feature>
<dbReference type="Gene3D" id="1.10.260.40">
    <property type="entry name" value="lambda repressor-like DNA-binding domains"/>
    <property type="match status" value="1"/>
</dbReference>
<name>A0A1M5VPD2_9FIRM</name>
<dbReference type="SUPFAM" id="SSF47413">
    <property type="entry name" value="lambda repressor-like DNA-binding domains"/>
    <property type="match status" value="1"/>
</dbReference>
<dbReference type="STRING" id="1123282.SAMN02745823_00942"/>
<evidence type="ECO:0000313" key="4">
    <source>
        <dbReference type="Proteomes" id="UP000183995"/>
    </source>
</evidence>
<proteinExistence type="predicted"/>
<accession>A0A1M5VPD2</accession>
<dbReference type="OrthoDB" id="8115576at2"/>
<dbReference type="PANTHER" id="PTHR46558:SF11">
    <property type="entry name" value="HTH-TYPE TRANSCRIPTIONAL REGULATOR XRE"/>
    <property type="match status" value="1"/>
</dbReference>
<evidence type="ECO:0000313" key="3">
    <source>
        <dbReference type="EMBL" id="SHH77050.1"/>
    </source>
</evidence>
<dbReference type="AlphaFoldDB" id="A0A1M5VPD2"/>
<protein>
    <submittedName>
        <fullName evidence="3">DNA-binding transcriptional regulator, XRE-family HTH domain</fullName>
    </submittedName>
</protein>
<evidence type="ECO:0000259" key="2">
    <source>
        <dbReference type="PROSITE" id="PS50943"/>
    </source>
</evidence>
<dbReference type="Proteomes" id="UP000183995">
    <property type="component" value="Unassembled WGS sequence"/>
</dbReference>
<reference evidence="3 4" key="1">
    <citation type="submission" date="2016-11" db="EMBL/GenBank/DDBJ databases">
        <authorList>
            <person name="Jaros S."/>
            <person name="Januszkiewicz K."/>
            <person name="Wedrychowicz H."/>
        </authorList>
    </citation>
    <scope>NUCLEOTIDE SEQUENCE [LARGE SCALE GENOMIC DNA]</scope>
    <source>
        <strain evidence="3 4">DSM 10068</strain>
    </source>
</reference>
<dbReference type="CDD" id="cd00093">
    <property type="entry name" value="HTH_XRE"/>
    <property type="match status" value="1"/>
</dbReference>
<keyword evidence="4" id="KW-1185">Reference proteome</keyword>
<organism evidence="3 4">
    <name type="scientific">Sporobacter termitidis DSM 10068</name>
    <dbReference type="NCBI Taxonomy" id="1123282"/>
    <lineage>
        <taxon>Bacteria</taxon>
        <taxon>Bacillati</taxon>
        <taxon>Bacillota</taxon>
        <taxon>Clostridia</taxon>
        <taxon>Eubacteriales</taxon>
        <taxon>Oscillospiraceae</taxon>
        <taxon>Sporobacter</taxon>
    </lineage>
</organism>
<dbReference type="RefSeq" id="WP_073076499.1">
    <property type="nucleotide sequence ID" value="NZ_FQXV01000002.1"/>
</dbReference>
<dbReference type="EMBL" id="FQXV01000002">
    <property type="protein sequence ID" value="SHH77050.1"/>
    <property type="molecule type" value="Genomic_DNA"/>
</dbReference>
<gene>
    <name evidence="3" type="ORF">SAMN02745823_00942</name>
</gene>
<dbReference type="Pfam" id="PF01381">
    <property type="entry name" value="HTH_3"/>
    <property type="match status" value="1"/>
</dbReference>
<evidence type="ECO:0000256" key="1">
    <source>
        <dbReference type="ARBA" id="ARBA00023125"/>
    </source>
</evidence>
<dbReference type="InterPro" id="IPR010982">
    <property type="entry name" value="Lambda_DNA-bd_dom_sf"/>
</dbReference>
<dbReference type="PROSITE" id="PS50943">
    <property type="entry name" value="HTH_CROC1"/>
    <property type="match status" value="1"/>
</dbReference>
<dbReference type="GO" id="GO:0003677">
    <property type="term" value="F:DNA binding"/>
    <property type="evidence" value="ECO:0007669"/>
    <property type="project" value="UniProtKB-KW"/>
</dbReference>
<dbReference type="SMART" id="SM00530">
    <property type="entry name" value="HTH_XRE"/>
    <property type="match status" value="1"/>
</dbReference>